<sequence>MSKLIILSNRVSIPNGQKTTAGGLAVAIQDALDDIGGIWLGWNGERVHKQEEVHFNILRKDKVEYVTCPLTNSQYSDYYAGFAN</sequence>
<reference evidence="1" key="1">
    <citation type="submission" date="2022-09" db="EMBL/GenBank/DDBJ databases">
        <title>Intensive care unit water sources are persistently colonized with multi-drug resistant bacteria and are the site of extensive horizontal gene transfer of antibiotic resistance genes.</title>
        <authorList>
            <person name="Diorio-Toth L."/>
        </authorList>
    </citation>
    <scope>NUCLEOTIDE SEQUENCE</scope>
    <source>
        <strain evidence="1">GD04065</strain>
    </source>
</reference>
<dbReference type="AlphaFoldDB" id="A0AAW6RZ35"/>
<accession>A0AAW6RZ35</accession>
<dbReference type="Gene3D" id="3.40.50.2000">
    <property type="entry name" value="Glycogen Phosphorylase B"/>
    <property type="match status" value="1"/>
</dbReference>
<dbReference type="EMBL" id="JAOECG010000080">
    <property type="protein sequence ID" value="MDG9788838.1"/>
    <property type="molecule type" value="Genomic_DNA"/>
</dbReference>
<gene>
    <name evidence="1" type="ORF">N7566_17985</name>
</gene>
<comment type="caution">
    <text evidence="1">The sequence shown here is derived from an EMBL/GenBank/DDBJ whole genome shotgun (WGS) entry which is preliminary data.</text>
</comment>
<organism evidence="1 2">
    <name type="scientific">Acinetobacter johnsonii</name>
    <dbReference type="NCBI Taxonomy" id="40214"/>
    <lineage>
        <taxon>Bacteria</taxon>
        <taxon>Pseudomonadati</taxon>
        <taxon>Pseudomonadota</taxon>
        <taxon>Gammaproteobacteria</taxon>
        <taxon>Moraxellales</taxon>
        <taxon>Moraxellaceae</taxon>
        <taxon>Acinetobacter</taxon>
    </lineage>
</organism>
<evidence type="ECO:0000313" key="2">
    <source>
        <dbReference type="Proteomes" id="UP001157887"/>
    </source>
</evidence>
<evidence type="ECO:0000313" key="1">
    <source>
        <dbReference type="EMBL" id="MDG9788838.1"/>
    </source>
</evidence>
<name>A0AAW6RZ35_ACIJO</name>
<dbReference type="Proteomes" id="UP001157887">
    <property type="component" value="Unassembled WGS sequence"/>
</dbReference>
<feature type="non-terminal residue" evidence="1">
    <location>
        <position position="84"/>
    </location>
</feature>
<protein>
    <submittedName>
        <fullName evidence="1">Trehalose-6-phosphate synthase</fullName>
    </submittedName>
</protein>
<dbReference type="SUPFAM" id="SSF53756">
    <property type="entry name" value="UDP-Glycosyltransferase/glycogen phosphorylase"/>
    <property type="match status" value="1"/>
</dbReference>
<proteinExistence type="predicted"/>